<dbReference type="PANTHER" id="PTHR48081:SF8">
    <property type="entry name" value="ALPHA_BETA HYDROLASE FOLD-3 DOMAIN-CONTAINING PROTEIN-RELATED"/>
    <property type="match status" value="1"/>
</dbReference>
<name>A0A9X1Z815_9GAMM</name>
<sequence length="324" mass="36158">MRGIISPKLEDFLTQANNALAEAKRNKVEWTPALIRGNLDKLAAFMSEAPELAFVEDRCLDFEGRELAVRAYSPAPNEPLSVLLHFHGGGHMCGSVELYDPISRQLAKTARCVVICVEYRLAPEHPYPAGIHDCQHALINYKKLLKGVAHNDTVTIMGDSAGGAICTTLSMNSLKNSDIKIDKQILIYPSVDYTMSSPSIQSNGCGFLLEQDKIRWYFQQYFSLNTNENVDSTDESELQVIKQASPLYGPFSNKMPETLIFTAGCDPLRDEGLAYAHALHEAGVKVSHHQFDGLIHAYMLLQDLVKEECQQTYQQIADFMLELT</sequence>
<dbReference type="Gene3D" id="3.40.50.1820">
    <property type="entry name" value="alpha/beta hydrolase"/>
    <property type="match status" value="1"/>
</dbReference>
<dbReference type="InterPro" id="IPR029058">
    <property type="entry name" value="AB_hydrolase_fold"/>
</dbReference>
<accession>A0A9X1Z815</accession>
<keyword evidence="1 3" id="KW-0378">Hydrolase</keyword>
<evidence type="ECO:0000256" key="1">
    <source>
        <dbReference type="ARBA" id="ARBA00022801"/>
    </source>
</evidence>
<dbReference type="Pfam" id="PF07859">
    <property type="entry name" value="Abhydrolase_3"/>
    <property type="match status" value="1"/>
</dbReference>
<reference evidence="3" key="1">
    <citation type="submission" date="2022-01" db="EMBL/GenBank/DDBJ databases">
        <title>Whole genome-based taxonomy of the Shewanellaceae.</title>
        <authorList>
            <person name="Martin-Rodriguez A.J."/>
        </authorList>
    </citation>
    <scope>NUCLEOTIDE SEQUENCE</scope>
    <source>
        <strain evidence="3">KCTC 23973</strain>
    </source>
</reference>
<dbReference type="PANTHER" id="PTHR48081">
    <property type="entry name" value="AB HYDROLASE SUPERFAMILY PROTEIN C4A8.06C"/>
    <property type="match status" value="1"/>
</dbReference>
<evidence type="ECO:0000313" key="4">
    <source>
        <dbReference type="Proteomes" id="UP001139293"/>
    </source>
</evidence>
<evidence type="ECO:0000313" key="3">
    <source>
        <dbReference type="EMBL" id="MCL1137204.1"/>
    </source>
</evidence>
<protein>
    <submittedName>
        <fullName evidence="3">Alpha/beta hydrolase</fullName>
    </submittedName>
</protein>
<proteinExistence type="predicted"/>
<comment type="caution">
    <text evidence="3">The sequence shown here is derived from an EMBL/GenBank/DDBJ whole genome shotgun (WGS) entry which is preliminary data.</text>
</comment>
<keyword evidence="4" id="KW-1185">Reference proteome</keyword>
<dbReference type="GO" id="GO:0016787">
    <property type="term" value="F:hydrolase activity"/>
    <property type="evidence" value="ECO:0007669"/>
    <property type="project" value="UniProtKB-KW"/>
</dbReference>
<dbReference type="EMBL" id="JAKILB010000001">
    <property type="protein sequence ID" value="MCL1137204.1"/>
    <property type="molecule type" value="Genomic_DNA"/>
</dbReference>
<dbReference type="InterPro" id="IPR050300">
    <property type="entry name" value="GDXG_lipolytic_enzyme"/>
</dbReference>
<gene>
    <name evidence="3" type="ORF">L2740_01270</name>
</gene>
<organism evidence="3 4">
    <name type="scientific">Shewanella pneumatophori</name>
    <dbReference type="NCBI Taxonomy" id="314092"/>
    <lineage>
        <taxon>Bacteria</taxon>
        <taxon>Pseudomonadati</taxon>
        <taxon>Pseudomonadota</taxon>
        <taxon>Gammaproteobacteria</taxon>
        <taxon>Alteromonadales</taxon>
        <taxon>Shewanellaceae</taxon>
        <taxon>Shewanella</taxon>
    </lineage>
</organism>
<dbReference type="AlphaFoldDB" id="A0A9X1Z815"/>
<dbReference type="RefSeq" id="WP_248948148.1">
    <property type="nucleotide sequence ID" value="NZ_JAKILB010000001.1"/>
</dbReference>
<dbReference type="InterPro" id="IPR013094">
    <property type="entry name" value="AB_hydrolase_3"/>
</dbReference>
<evidence type="ECO:0000259" key="2">
    <source>
        <dbReference type="Pfam" id="PF07859"/>
    </source>
</evidence>
<feature type="domain" description="Alpha/beta hydrolase fold-3" evidence="2">
    <location>
        <begin position="83"/>
        <end position="299"/>
    </location>
</feature>
<dbReference type="SUPFAM" id="SSF53474">
    <property type="entry name" value="alpha/beta-Hydrolases"/>
    <property type="match status" value="1"/>
</dbReference>
<dbReference type="Proteomes" id="UP001139293">
    <property type="component" value="Unassembled WGS sequence"/>
</dbReference>